<keyword evidence="10" id="KW-1185">Reference proteome</keyword>
<dbReference type="PANTHER" id="PTHR18952">
    <property type="entry name" value="CARBONIC ANHYDRASE"/>
    <property type="match status" value="1"/>
</dbReference>
<evidence type="ECO:0000259" key="8">
    <source>
        <dbReference type="PROSITE" id="PS51144"/>
    </source>
</evidence>
<reference evidence="9 10" key="1">
    <citation type="submission" date="2024-05" db="EMBL/GenBank/DDBJ databases">
        <title>Culex pipiens pipiens assembly and annotation.</title>
        <authorList>
            <person name="Alout H."/>
            <person name="Durand T."/>
        </authorList>
    </citation>
    <scope>NUCLEOTIDE SEQUENCE [LARGE SCALE GENOMIC DNA]</scope>
    <source>
        <strain evidence="9">HA-2024</strain>
        <tissue evidence="9">Whole body</tissue>
    </source>
</reference>
<dbReference type="SUPFAM" id="SSF51069">
    <property type="entry name" value="Carbonic anhydrase"/>
    <property type="match status" value="1"/>
</dbReference>
<dbReference type="EMBL" id="JBEHCU010005588">
    <property type="protein sequence ID" value="KAL1399331.1"/>
    <property type="molecule type" value="Genomic_DNA"/>
</dbReference>
<evidence type="ECO:0000256" key="1">
    <source>
        <dbReference type="ARBA" id="ARBA00010718"/>
    </source>
</evidence>
<protein>
    <recommendedName>
        <fullName evidence="2">carbonic anhydrase</fullName>
        <ecNumber evidence="2">4.2.1.1</ecNumber>
    </recommendedName>
</protein>
<keyword evidence="5" id="KW-0456">Lyase</keyword>
<dbReference type="PROSITE" id="PS51144">
    <property type="entry name" value="ALPHA_CA_2"/>
    <property type="match status" value="1"/>
</dbReference>
<keyword evidence="7" id="KW-0732">Signal</keyword>
<evidence type="ECO:0000256" key="7">
    <source>
        <dbReference type="SAM" id="SignalP"/>
    </source>
</evidence>
<dbReference type="InterPro" id="IPR001148">
    <property type="entry name" value="CA_dom"/>
</dbReference>
<keyword evidence="3" id="KW-0479">Metal-binding</keyword>
<dbReference type="EC" id="4.2.1.1" evidence="2"/>
<dbReference type="CDD" id="cd00326">
    <property type="entry name" value="alpha_CA"/>
    <property type="match status" value="1"/>
</dbReference>
<dbReference type="PANTHER" id="PTHR18952:SF265">
    <property type="entry name" value="CARBONIC ANHYDRASE"/>
    <property type="match status" value="1"/>
</dbReference>
<evidence type="ECO:0000313" key="10">
    <source>
        <dbReference type="Proteomes" id="UP001562425"/>
    </source>
</evidence>
<gene>
    <name evidence="9" type="ORF">pipiens_008294</name>
</gene>
<dbReference type="InterPro" id="IPR023561">
    <property type="entry name" value="Carbonic_anhydrase_a-class"/>
</dbReference>
<evidence type="ECO:0000256" key="2">
    <source>
        <dbReference type="ARBA" id="ARBA00012925"/>
    </source>
</evidence>
<name>A0ABD1DIA8_CULPP</name>
<dbReference type="SMART" id="SM01057">
    <property type="entry name" value="Carb_anhydrase"/>
    <property type="match status" value="1"/>
</dbReference>
<proteinExistence type="inferred from homology"/>
<evidence type="ECO:0000256" key="3">
    <source>
        <dbReference type="ARBA" id="ARBA00022723"/>
    </source>
</evidence>
<accession>A0ABD1DIA8</accession>
<comment type="catalytic activity">
    <reaction evidence="6">
        <text>hydrogencarbonate + H(+) = CO2 + H2O</text>
        <dbReference type="Rhea" id="RHEA:10748"/>
        <dbReference type="ChEBI" id="CHEBI:15377"/>
        <dbReference type="ChEBI" id="CHEBI:15378"/>
        <dbReference type="ChEBI" id="CHEBI:16526"/>
        <dbReference type="ChEBI" id="CHEBI:17544"/>
        <dbReference type="EC" id="4.2.1.1"/>
    </reaction>
</comment>
<comment type="caution">
    <text evidence="9">The sequence shown here is derived from an EMBL/GenBank/DDBJ whole genome shotgun (WGS) entry which is preliminary data.</text>
</comment>
<comment type="similarity">
    <text evidence="1">Belongs to the alpha-carbonic anhydrase family.</text>
</comment>
<evidence type="ECO:0000256" key="6">
    <source>
        <dbReference type="ARBA" id="ARBA00048348"/>
    </source>
</evidence>
<dbReference type="InterPro" id="IPR036398">
    <property type="entry name" value="CA_dom_sf"/>
</dbReference>
<feature type="chain" id="PRO_5044837221" description="carbonic anhydrase" evidence="7">
    <location>
        <begin position="28"/>
        <end position="311"/>
    </location>
</feature>
<dbReference type="GO" id="GO:0004089">
    <property type="term" value="F:carbonate dehydratase activity"/>
    <property type="evidence" value="ECO:0007669"/>
    <property type="project" value="UniProtKB-EC"/>
</dbReference>
<evidence type="ECO:0000256" key="4">
    <source>
        <dbReference type="ARBA" id="ARBA00022833"/>
    </source>
</evidence>
<dbReference type="AlphaFoldDB" id="A0ABD1DIA8"/>
<feature type="signal peptide" evidence="7">
    <location>
        <begin position="1"/>
        <end position="27"/>
    </location>
</feature>
<keyword evidence="4" id="KW-0862">Zinc</keyword>
<dbReference type="Pfam" id="PF00194">
    <property type="entry name" value="Carb_anhydrase"/>
    <property type="match status" value="1"/>
</dbReference>
<feature type="domain" description="Alpha-carbonic anhydrase" evidence="8">
    <location>
        <begin position="53"/>
        <end position="308"/>
    </location>
</feature>
<dbReference type="Proteomes" id="UP001562425">
    <property type="component" value="Unassembled WGS sequence"/>
</dbReference>
<organism evidence="9 10">
    <name type="scientific">Culex pipiens pipiens</name>
    <name type="common">Northern house mosquito</name>
    <dbReference type="NCBI Taxonomy" id="38569"/>
    <lineage>
        <taxon>Eukaryota</taxon>
        <taxon>Metazoa</taxon>
        <taxon>Ecdysozoa</taxon>
        <taxon>Arthropoda</taxon>
        <taxon>Hexapoda</taxon>
        <taxon>Insecta</taxon>
        <taxon>Pterygota</taxon>
        <taxon>Neoptera</taxon>
        <taxon>Endopterygota</taxon>
        <taxon>Diptera</taxon>
        <taxon>Nematocera</taxon>
        <taxon>Culicoidea</taxon>
        <taxon>Culicidae</taxon>
        <taxon>Culicinae</taxon>
        <taxon>Culicini</taxon>
        <taxon>Culex</taxon>
        <taxon>Culex</taxon>
    </lineage>
</organism>
<dbReference type="Gene3D" id="3.10.200.10">
    <property type="entry name" value="Alpha carbonic anhydrase"/>
    <property type="match status" value="1"/>
</dbReference>
<dbReference type="GO" id="GO:0046872">
    <property type="term" value="F:metal ion binding"/>
    <property type="evidence" value="ECO:0007669"/>
    <property type="project" value="UniProtKB-KW"/>
</dbReference>
<evidence type="ECO:0000256" key="5">
    <source>
        <dbReference type="ARBA" id="ARBA00023239"/>
    </source>
</evidence>
<sequence length="311" mass="35036">MQCSFSLCGRMMISLVILLEMATSLMNDLFENPTTKCKDISPQLPPSLPPAVYDYAYGESIQEWGDISPFCNGKLQSPIALYTKSSMPVANVPPLFLSGSRQNPKKVTVQNTGKTVMYEFEFLRPIIARGAALDGEFQFNHIHFHWGSTSDEGAEHEVNGQRFPLEMHLVFFNKIYGTIENAMPSSNGLAVIGVIFQIDERSNVTYPWLTPMANVRLAGTIYKLPNPAAFNVDALIGSTRTHYFSYKGSLTNPPCYETVTWMVMRKRLPVREDQLATFRALLQSYGQPLVNNHRPLRELNGRRVLLYRGSV</sequence>
<evidence type="ECO:0000313" key="9">
    <source>
        <dbReference type="EMBL" id="KAL1399331.1"/>
    </source>
</evidence>